<dbReference type="SUPFAM" id="SSF57716">
    <property type="entry name" value="Glucocorticoid receptor-like (DNA-binding domain)"/>
    <property type="match status" value="1"/>
</dbReference>
<name>A0A2A6C1X2_PRIPA</name>
<evidence type="ECO:0000313" key="8">
    <source>
        <dbReference type="Proteomes" id="UP000005239"/>
    </source>
</evidence>
<keyword evidence="5" id="KW-0804">Transcription</keyword>
<dbReference type="Pfam" id="PF00965">
    <property type="entry name" value="TIMP"/>
    <property type="match status" value="1"/>
</dbReference>
<keyword evidence="8" id="KW-1185">Reference proteome</keyword>
<keyword evidence="3" id="KW-0805">Transcription regulation</keyword>
<dbReference type="Gene3D" id="2.40.50.120">
    <property type="match status" value="1"/>
</dbReference>
<dbReference type="SMART" id="SM00206">
    <property type="entry name" value="NTR"/>
    <property type="match status" value="1"/>
</dbReference>
<dbReference type="PANTHER" id="PTHR46011:SF6">
    <property type="entry name" value="HIGH ZINC ACTIVATED NUCLEAR RECEPTOR PROTEIN"/>
    <property type="match status" value="1"/>
</dbReference>
<dbReference type="Gene3D" id="2.60.120.200">
    <property type="match status" value="2"/>
</dbReference>
<dbReference type="PANTHER" id="PTHR46011">
    <property type="entry name" value="NUCLEAR HORMONE RECEPTOR FAMILY MEMBER NHR-86-RELATED"/>
    <property type="match status" value="1"/>
</dbReference>
<dbReference type="SUPFAM" id="SSF48508">
    <property type="entry name" value="Nuclear receptor ligand-binding domain"/>
    <property type="match status" value="1"/>
</dbReference>
<evidence type="ECO:0000256" key="1">
    <source>
        <dbReference type="ARBA" id="ARBA00004613"/>
    </source>
</evidence>
<dbReference type="FunFam" id="2.40.50.120:FF:000024">
    <property type="entry name" value="Putative metalloproteinase inhibitor tag-225"/>
    <property type="match status" value="1"/>
</dbReference>
<dbReference type="InterPro" id="IPR013320">
    <property type="entry name" value="ConA-like_dom_sf"/>
</dbReference>
<reference evidence="7" key="2">
    <citation type="submission" date="2022-06" db="UniProtKB">
        <authorList>
            <consortium name="EnsemblMetazoa"/>
        </authorList>
    </citation>
    <scope>IDENTIFICATION</scope>
    <source>
        <strain evidence="7">PS312</strain>
    </source>
</reference>
<gene>
    <name evidence="7" type="primary">WBGene00095448</name>
</gene>
<evidence type="ECO:0000256" key="4">
    <source>
        <dbReference type="ARBA" id="ARBA00023157"/>
    </source>
</evidence>
<dbReference type="InterPro" id="IPR000998">
    <property type="entry name" value="MAM_dom"/>
</dbReference>
<evidence type="ECO:0000256" key="5">
    <source>
        <dbReference type="ARBA" id="ARBA00023163"/>
    </source>
</evidence>
<dbReference type="CDD" id="cd03577">
    <property type="entry name" value="NTR_TIMP_like"/>
    <property type="match status" value="1"/>
</dbReference>
<dbReference type="GO" id="GO:0008191">
    <property type="term" value="F:metalloendopeptidase inhibitor activity"/>
    <property type="evidence" value="ECO:0007669"/>
    <property type="project" value="InterPro"/>
</dbReference>
<dbReference type="SMART" id="SM00137">
    <property type="entry name" value="MAM"/>
    <property type="match status" value="1"/>
</dbReference>
<dbReference type="GO" id="GO:0003700">
    <property type="term" value="F:DNA-binding transcription factor activity"/>
    <property type="evidence" value="ECO:0000318"/>
    <property type="project" value="GO_Central"/>
</dbReference>
<dbReference type="Proteomes" id="UP000005239">
    <property type="component" value="Unassembled WGS sequence"/>
</dbReference>
<dbReference type="PROSITE" id="PS50189">
    <property type="entry name" value="NTR"/>
    <property type="match status" value="1"/>
</dbReference>
<evidence type="ECO:0000313" key="7">
    <source>
        <dbReference type="EnsemblMetazoa" id="PPA05894.1"/>
    </source>
</evidence>
<dbReference type="InterPro" id="IPR001134">
    <property type="entry name" value="Netrin_domain"/>
</dbReference>
<keyword evidence="4" id="KW-1015">Disulfide bond</keyword>
<dbReference type="GO" id="GO:0005634">
    <property type="term" value="C:nucleus"/>
    <property type="evidence" value="ECO:0000318"/>
    <property type="project" value="GO_Central"/>
</dbReference>
<accession>A0A2A6C1X2</accession>
<dbReference type="SUPFAM" id="SSF49899">
    <property type="entry name" value="Concanavalin A-like lectins/glucanases"/>
    <property type="match status" value="2"/>
</dbReference>
<protein>
    <submittedName>
        <fullName evidence="7">Mam-3</fullName>
    </submittedName>
</protein>
<dbReference type="InterPro" id="IPR008993">
    <property type="entry name" value="TIMP-like_OB-fold"/>
</dbReference>
<evidence type="ECO:0000256" key="6">
    <source>
        <dbReference type="ARBA" id="ARBA00023170"/>
    </source>
</evidence>
<accession>A0A8R1U6M1</accession>
<evidence type="ECO:0000256" key="3">
    <source>
        <dbReference type="ARBA" id="ARBA00023015"/>
    </source>
</evidence>
<evidence type="ECO:0000256" key="2">
    <source>
        <dbReference type="ARBA" id="ARBA00022525"/>
    </source>
</evidence>
<dbReference type="GO" id="GO:0016020">
    <property type="term" value="C:membrane"/>
    <property type="evidence" value="ECO:0007669"/>
    <property type="project" value="InterPro"/>
</dbReference>
<comment type="subcellular location">
    <subcellularLocation>
        <location evidence="1">Secreted</location>
    </subcellularLocation>
</comment>
<reference evidence="8" key="1">
    <citation type="journal article" date="2008" name="Nat. Genet.">
        <title>The Pristionchus pacificus genome provides a unique perspective on nematode lifestyle and parasitism.</title>
        <authorList>
            <person name="Dieterich C."/>
            <person name="Clifton S.W."/>
            <person name="Schuster L.N."/>
            <person name="Chinwalla A."/>
            <person name="Delehaunty K."/>
            <person name="Dinkelacker I."/>
            <person name="Fulton L."/>
            <person name="Fulton R."/>
            <person name="Godfrey J."/>
            <person name="Minx P."/>
            <person name="Mitreva M."/>
            <person name="Roeseler W."/>
            <person name="Tian H."/>
            <person name="Witte H."/>
            <person name="Yang S.P."/>
            <person name="Wilson R.K."/>
            <person name="Sommer R.J."/>
        </authorList>
    </citation>
    <scope>NUCLEOTIDE SEQUENCE [LARGE SCALE GENOMIC DNA]</scope>
    <source>
        <strain evidence="8">PS312</strain>
    </source>
</reference>
<dbReference type="InterPro" id="IPR035500">
    <property type="entry name" value="NHR-like_dom_sf"/>
</dbReference>
<dbReference type="InterPro" id="IPR001820">
    <property type="entry name" value="TIMP"/>
</dbReference>
<proteinExistence type="predicted"/>
<organism evidence="7 8">
    <name type="scientific">Pristionchus pacificus</name>
    <name type="common">Parasitic nematode worm</name>
    <dbReference type="NCBI Taxonomy" id="54126"/>
    <lineage>
        <taxon>Eukaryota</taxon>
        <taxon>Metazoa</taxon>
        <taxon>Ecdysozoa</taxon>
        <taxon>Nematoda</taxon>
        <taxon>Chromadorea</taxon>
        <taxon>Rhabditida</taxon>
        <taxon>Rhabditina</taxon>
        <taxon>Diplogasteromorpha</taxon>
        <taxon>Diplogasteroidea</taxon>
        <taxon>Neodiplogasteridae</taxon>
        <taxon>Pristionchus</taxon>
    </lineage>
</organism>
<dbReference type="PROSITE" id="PS51257">
    <property type="entry name" value="PROKAR_LIPOPROTEIN"/>
    <property type="match status" value="1"/>
</dbReference>
<sequence length="1265" mass="142984">MIESRPLANLLSLSPDMFLLLLFIPALAQACHHQFQKELRYLELYLGIQPENEGQLPVKHASRFQQYITASQELDCKFDGECLWSNLENDGVLDSSDFWYFHKSDKKRFPTQLQPGKRKLPKGTHFIVTGNTTVQPQSAIILSAPIPCQKGEGRLAFNYWLYNFAQLQVLVVKAAKRRGHLQIIGKPETDCHYYRPKDDVCHVTIPHIDEPFRIAIRAFSLKDHVVGSMALLNDISYNAVICEKSPLSNLFEAIPIGERAAQPSRMYTLSDMNCVEASNTCRWRNGKDRTNTKWKIGRGIERWNEEMIVSYRSSRPIGHFFFLAVDSLTAKPFARFESDMIPCTQKATTLSFQYWAKTGTQVEVCSIDERGVPLSCAYLTDEDGGDKPIEIVVDPYGKPFRFSFEIITFDQFSGGLVAINNIQLKGVLCSEKLPPVSTTISPNTIADSFALTPRPIFEGSYPLQLGCDWTSDPCFQWVDEDGKLFVGKAPEDSEEFPFPEELINGNVGAIFLNGADTAILRSREVPCAWDLEITLTYWRSEHGFIRVCALDQCVDGGKTEGKISLLVSSMRPFEVTIEARSRGNAIVAIDSILTEGEACPIKTLEQTLCDNVKCDFKGTFCGYSTNPVSTGDLPLQLVTKGATVTIDEKHNRAVLASSSFEIVQPALLLLKVTQETFGSRLLLCPDAKSEPDACTELLGPIVLSPQTRELSFPLDPSTRRFAIVFLHDKGAQFGEATFTLHSVDVKTGDNYQFATMRSTLLFSLVVISISSACKCAQRPAKEAFCSADWVSRARISQSITVQISDGFDGTQFGVEHVEIFRSPNNETILPDIVHTSSHSAACGLSLDVGEEYLLSGSMVNETLHVNSCGQIKPEGLAKEVTGIVIEWSNVLKEFPEEMKKFECPPKEELKRREIVSSALPQFHLAIWELTPVELALHSSNDVRRPARDFPVDKAMENQKFKCRSCRYDRCVQFGMVVDQEMTDLYKPYVYPSDNITDRPSVIRKTEESKNDQESILDKVRTHYDAAYIIRLQKEREYLSKVDLQRIEHPTEEFFVSNVSAYYGLYGSLIEHAVVIFSNISPVFQDTPILLKSSLFKNFLAKFVMVESFYLSAKYFNEANYLFCSLLTCFDCKNLDLWLTSDISVDKQRDFLRLCGSIASDTQNWSNIRKGISFPDFPCILRYTSELDDSATMVLDDLRKRTYRELHVYYCTEMGLNDYSQRLGNLMTIAHMAHEAGRIVNEEFRTYAAMFDLYTHDSLLREIFFN</sequence>
<dbReference type="AlphaFoldDB" id="A0A2A6C1X2"/>
<keyword evidence="2" id="KW-0964">Secreted</keyword>
<dbReference type="EnsemblMetazoa" id="PPA05894.1">
    <property type="protein sequence ID" value="PPA05894.1"/>
    <property type="gene ID" value="WBGene00095448"/>
</dbReference>
<dbReference type="SUPFAM" id="SSF50242">
    <property type="entry name" value="TIMP-like"/>
    <property type="match status" value="1"/>
</dbReference>
<keyword evidence="6" id="KW-0675">Receptor</keyword>
<dbReference type="GO" id="GO:0005576">
    <property type="term" value="C:extracellular region"/>
    <property type="evidence" value="ECO:0007669"/>
    <property type="project" value="UniProtKB-SubCell"/>
</dbReference>